<evidence type="ECO:0000256" key="1">
    <source>
        <dbReference type="SAM" id="MobiDB-lite"/>
    </source>
</evidence>
<comment type="caution">
    <text evidence="2">The sequence shown here is derived from an EMBL/GenBank/DDBJ whole genome shotgun (WGS) entry which is preliminary data.</text>
</comment>
<gene>
    <name evidence="2" type="ORF">Aory04_000516000</name>
</gene>
<evidence type="ECO:0000313" key="2">
    <source>
        <dbReference type="EMBL" id="GMG28804.1"/>
    </source>
</evidence>
<proteinExistence type="predicted"/>
<dbReference type="Proteomes" id="UP001165205">
    <property type="component" value="Unassembled WGS sequence"/>
</dbReference>
<reference evidence="2" key="1">
    <citation type="submission" date="2023-04" db="EMBL/GenBank/DDBJ databases">
        <title>Aspergillus oryzae NBRC 4228.</title>
        <authorList>
            <person name="Ichikawa N."/>
            <person name="Sato H."/>
            <person name="Tonouchi N."/>
        </authorList>
    </citation>
    <scope>NUCLEOTIDE SEQUENCE</scope>
    <source>
        <strain evidence="2">NBRC 4228</strain>
    </source>
</reference>
<feature type="region of interest" description="Disordered" evidence="1">
    <location>
        <begin position="1"/>
        <end position="21"/>
    </location>
</feature>
<sequence>MQSTSAPPKGHVPLPHKGIQAHELHEDELTFGAPWSCLYEDTEGRTGHAPVGDIRIVHPLPGGVDRELAGHGNDGVPVAHEQNDLDPSGQALSRARQWSGDIRRIEACA</sequence>
<organism evidence="2 3">
    <name type="scientific">Aspergillus oryzae</name>
    <name type="common">Yellow koji mold</name>
    <dbReference type="NCBI Taxonomy" id="5062"/>
    <lineage>
        <taxon>Eukaryota</taxon>
        <taxon>Fungi</taxon>
        <taxon>Dikarya</taxon>
        <taxon>Ascomycota</taxon>
        <taxon>Pezizomycotina</taxon>
        <taxon>Eurotiomycetes</taxon>
        <taxon>Eurotiomycetidae</taxon>
        <taxon>Eurotiales</taxon>
        <taxon>Aspergillaceae</taxon>
        <taxon>Aspergillus</taxon>
        <taxon>Aspergillus subgen. Circumdati</taxon>
    </lineage>
</organism>
<accession>A0AAN4YEC8</accession>
<protein>
    <submittedName>
        <fullName evidence="2">Unnamed protein product</fullName>
    </submittedName>
</protein>
<dbReference type="AlphaFoldDB" id="A0AAN4YEC8"/>
<dbReference type="EMBL" id="BSYA01000049">
    <property type="protein sequence ID" value="GMG28804.1"/>
    <property type="molecule type" value="Genomic_DNA"/>
</dbReference>
<evidence type="ECO:0000313" key="3">
    <source>
        <dbReference type="Proteomes" id="UP001165205"/>
    </source>
</evidence>
<name>A0AAN4YEC8_ASPOZ</name>